<feature type="compositionally biased region" description="Acidic residues" evidence="1">
    <location>
        <begin position="103"/>
        <end position="113"/>
    </location>
</feature>
<evidence type="ECO:0000313" key="2">
    <source>
        <dbReference type="EMBL" id="KRX98873.1"/>
    </source>
</evidence>
<dbReference type="Proteomes" id="UP000054815">
    <property type="component" value="Unassembled WGS sequence"/>
</dbReference>
<evidence type="ECO:0000256" key="1">
    <source>
        <dbReference type="SAM" id="MobiDB-lite"/>
    </source>
</evidence>
<gene>
    <name evidence="2" type="ORF">T4E_1317</name>
</gene>
<dbReference type="STRING" id="6337.A0A0V0YGH1"/>
<name>A0A0V0YGH1_TRIPS</name>
<accession>A0A0V0YGH1</accession>
<comment type="caution">
    <text evidence="2">The sequence shown here is derived from an EMBL/GenBank/DDBJ whole genome shotgun (WGS) entry which is preliminary data.</text>
</comment>
<evidence type="ECO:0000313" key="3">
    <source>
        <dbReference type="Proteomes" id="UP000054815"/>
    </source>
</evidence>
<protein>
    <submittedName>
        <fullName evidence="2">Uncharacterized protein</fullName>
    </submittedName>
</protein>
<organism evidence="2 3">
    <name type="scientific">Trichinella pseudospiralis</name>
    <name type="common">Parasitic roundworm</name>
    <dbReference type="NCBI Taxonomy" id="6337"/>
    <lineage>
        <taxon>Eukaryota</taxon>
        <taxon>Metazoa</taxon>
        <taxon>Ecdysozoa</taxon>
        <taxon>Nematoda</taxon>
        <taxon>Enoplea</taxon>
        <taxon>Dorylaimia</taxon>
        <taxon>Trichinellida</taxon>
        <taxon>Trichinellidae</taxon>
        <taxon>Trichinella</taxon>
    </lineage>
</organism>
<dbReference type="AlphaFoldDB" id="A0A0V0YGH1"/>
<feature type="region of interest" description="Disordered" evidence="1">
    <location>
        <begin position="95"/>
        <end position="114"/>
    </location>
</feature>
<sequence>MAIFESFLRMLDAKMSTKKNFSTGYNVHFSTAWNFIGNNTVINCFYKSGFRSKLPNSAVVKNTDKSVTISKEWQQIAETDVTFSDYLKGILEQHQADANKEDNDNDDDDDDKEQEVLPTLTLTAVLEAMDTLRRYVCSFDVDENVNNQMSKKGTVICELRKT</sequence>
<dbReference type="EMBL" id="JYDU01000018">
    <property type="protein sequence ID" value="KRX98873.1"/>
    <property type="molecule type" value="Genomic_DNA"/>
</dbReference>
<reference evidence="2 3" key="1">
    <citation type="submission" date="2015-01" db="EMBL/GenBank/DDBJ databases">
        <title>Evolution of Trichinella species and genotypes.</title>
        <authorList>
            <person name="Korhonen P.K."/>
            <person name="Edoardo P."/>
            <person name="Giuseppe L.R."/>
            <person name="Gasser R.B."/>
        </authorList>
    </citation>
    <scope>NUCLEOTIDE SEQUENCE [LARGE SCALE GENOMIC DNA]</scope>
    <source>
        <strain evidence="2">ISS141</strain>
    </source>
</reference>
<proteinExistence type="predicted"/>